<keyword evidence="3" id="KW-1185">Reference proteome</keyword>
<sequence>MVDLQSVSTSWRTSMVARTSLLMASLFLLLATLIVVGPARGSNQFNVRISIVSQCGPQPGPMFGPGSQFNIACLSSGTMFHAQQFSVAPSFAPSSGSGSGSTRTAEGTSSGQSVSYGNGTGGAGFNAPSVDLPSPPLPSDSAKDVEKVVYVVF</sequence>
<gene>
    <name evidence="2" type="ORF">EDC26_11249</name>
</gene>
<evidence type="ECO:0000313" key="2">
    <source>
        <dbReference type="EMBL" id="TCT04457.1"/>
    </source>
</evidence>
<dbReference type="EMBL" id="SMAJ01000012">
    <property type="protein sequence ID" value="TCT04457.1"/>
    <property type="molecule type" value="Genomic_DNA"/>
</dbReference>
<reference evidence="2 3" key="1">
    <citation type="submission" date="2019-03" db="EMBL/GenBank/DDBJ databases">
        <title>Genomic Encyclopedia of Type Strains, Phase IV (KMG-IV): sequencing the most valuable type-strain genomes for metagenomic binning, comparative biology and taxonomic classification.</title>
        <authorList>
            <person name="Goeker M."/>
        </authorList>
    </citation>
    <scope>NUCLEOTIDE SEQUENCE [LARGE SCALE GENOMIC DNA]</scope>
    <source>
        <strain evidence="2 3">DSM 24591</strain>
    </source>
</reference>
<dbReference type="Proteomes" id="UP000295525">
    <property type="component" value="Unassembled WGS sequence"/>
</dbReference>
<feature type="region of interest" description="Disordered" evidence="1">
    <location>
        <begin position="89"/>
        <end position="141"/>
    </location>
</feature>
<feature type="compositionally biased region" description="Low complexity" evidence="1">
    <location>
        <begin position="89"/>
        <end position="111"/>
    </location>
</feature>
<name>A0A4R3M065_9BURK</name>
<protein>
    <submittedName>
        <fullName evidence="2">Uncharacterized protein</fullName>
    </submittedName>
</protein>
<evidence type="ECO:0000256" key="1">
    <source>
        <dbReference type="SAM" id="MobiDB-lite"/>
    </source>
</evidence>
<proteinExistence type="predicted"/>
<organism evidence="2 3">
    <name type="scientific">Paralcaligenes ureilyticus</name>
    <dbReference type="NCBI Taxonomy" id="627131"/>
    <lineage>
        <taxon>Bacteria</taxon>
        <taxon>Pseudomonadati</taxon>
        <taxon>Pseudomonadota</taxon>
        <taxon>Betaproteobacteria</taxon>
        <taxon>Burkholderiales</taxon>
        <taxon>Alcaligenaceae</taxon>
        <taxon>Paralcaligenes</taxon>
    </lineage>
</organism>
<evidence type="ECO:0000313" key="3">
    <source>
        <dbReference type="Proteomes" id="UP000295525"/>
    </source>
</evidence>
<dbReference type="AlphaFoldDB" id="A0A4R3M065"/>
<accession>A0A4R3M065</accession>
<comment type="caution">
    <text evidence="2">The sequence shown here is derived from an EMBL/GenBank/DDBJ whole genome shotgun (WGS) entry which is preliminary data.</text>
</comment>